<dbReference type="PANTHER" id="PTHR31374:SF32">
    <property type="entry name" value="SAUR FAMILY PROTEIN"/>
    <property type="match status" value="1"/>
</dbReference>
<sequence length="184" mass="21295">MYHLKLHQIVRLREALQKWRKLAHKRKSFSSSSSRRGATSSIRVPSGHLAVYVGQERERFVIKTSLLSHPLFKALLRKTEEEVGFHYEGGLTIPCEVSAFERLLHLMQGKHVAHSMPMLMMRVFHGHEHFDLSREDHPYGFQQLLRELLHLHIKEISSHLPARCLPESRLPLIEGSVLSQPIFG</sequence>
<evidence type="ECO:0000313" key="2">
    <source>
        <dbReference type="EMBL" id="KAI5081494.1"/>
    </source>
</evidence>
<organism evidence="2 3">
    <name type="scientific">Adiantum capillus-veneris</name>
    <name type="common">Maidenhair fern</name>
    <dbReference type="NCBI Taxonomy" id="13818"/>
    <lineage>
        <taxon>Eukaryota</taxon>
        <taxon>Viridiplantae</taxon>
        <taxon>Streptophyta</taxon>
        <taxon>Embryophyta</taxon>
        <taxon>Tracheophyta</taxon>
        <taxon>Polypodiopsida</taxon>
        <taxon>Polypodiidae</taxon>
        <taxon>Polypodiales</taxon>
        <taxon>Pteridineae</taxon>
        <taxon>Pteridaceae</taxon>
        <taxon>Vittarioideae</taxon>
        <taxon>Adiantum</taxon>
    </lineage>
</organism>
<protein>
    <submittedName>
        <fullName evidence="2">Uncharacterized protein</fullName>
    </submittedName>
</protein>
<dbReference type="Pfam" id="PF02519">
    <property type="entry name" value="Auxin_inducible"/>
    <property type="match status" value="1"/>
</dbReference>
<gene>
    <name evidence="2" type="ORF">GOP47_0004677</name>
</gene>
<dbReference type="InterPro" id="IPR003676">
    <property type="entry name" value="SAUR_fam"/>
</dbReference>
<accession>A0A9D4V803</accession>
<proteinExistence type="inferred from homology"/>
<evidence type="ECO:0000256" key="1">
    <source>
        <dbReference type="ARBA" id="ARBA00006974"/>
    </source>
</evidence>
<keyword evidence="3" id="KW-1185">Reference proteome</keyword>
<dbReference type="Proteomes" id="UP000886520">
    <property type="component" value="Chromosome 4"/>
</dbReference>
<dbReference type="GO" id="GO:0009733">
    <property type="term" value="P:response to auxin"/>
    <property type="evidence" value="ECO:0007669"/>
    <property type="project" value="InterPro"/>
</dbReference>
<reference evidence="2" key="1">
    <citation type="submission" date="2021-01" db="EMBL/GenBank/DDBJ databases">
        <title>Adiantum capillus-veneris genome.</title>
        <authorList>
            <person name="Fang Y."/>
            <person name="Liao Q."/>
        </authorList>
    </citation>
    <scope>NUCLEOTIDE SEQUENCE</scope>
    <source>
        <strain evidence="2">H3</strain>
        <tissue evidence="2">Leaf</tissue>
    </source>
</reference>
<evidence type="ECO:0000313" key="3">
    <source>
        <dbReference type="Proteomes" id="UP000886520"/>
    </source>
</evidence>
<dbReference type="OrthoDB" id="1916968at2759"/>
<name>A0A9D4V803_ADICA</name>
<comment type="similarity">
    <text evidence="1">Belongs to the ARG7 family.</text>
</comment>
<comment type="caution">
    <text evidence="2">The sequence shown here is derived from an EMBL/GenBank/DDBJ whole genome shotgun (WGS) entry which is preliminary data.</text>
</comment>
<dbReference type="PANTHER" id="PTHR31374">
    <property type="entry name" value="AUXIN-INDUCED PROTEIN-LIKE-RELATED"/>
    <property type="match status" value="1"/>
</dbReference>
<dbReference type="EMBL" id="JABFUD020000004">
    <property type="protein sequence ID" value="KAI5081494.1"/>
    <property type="molecule type" value="Genomic_DNA"/>
</dbReference>
<dbReference type="AlphaFoldDB" id="A0A9D4V803"/>